<feature type="compositionally biased region" description="Acidic residues" evidence="1">
    <location>
        <begin position="101"/>
        <end position="111"/>
    </location>
</feature>
<protein>
    <submittedName>
        <fullName evidence="2">Uncharacterized protein</fullName>
    </submittedName>
</protein>
<dbReference type="Proteomes" id="UP000799779">
    <property type="component" value="Unassembled WGS sequence"/>
</dbReference>
<gene>
    <name evidence="2" type="ORF">P154DRAFT_581273</name>
</gene>
<keyword evidence="3" id="KW-1185">Reference proteome</keyword>
<feature type="compositionally biased region" description="Low complexity" evidence="1">
    <location>
        <begin position="1"/>
        <end position="15"/>
    </location>
</feature>
<evidence type="ECO:0000313" key="2">
    <source>
        <dbReference type="EMBL" id="KAF1994947.1"/>
    </source>
</evidence>
<organism evidence="2 3">
    <name type="scientific">Amniculicola lignicola CBS 123094</name>
    <dbReference type="NCBI Taxonomy" id="1392246"/>
    <lineage>
        <taxon>Eukaryota</taxon>
        <taxon>Fungi</taxon>
        <taxon>Dikarya</taxon>
        <taxon>Ascomycota</taxon>
        <taxon>Pezizomycotina</taxon>
        <taxon>Dothideomycetes</taxon>
        <taxon>Pleosporomycetidae</taxon>
        <taxon>Pleosporales</taxon>
        <taxon>Amniculicolaceae</taxon>
        <taxon>Amniculicola</taxon>
    </lineage>
</organism>
<name>A0A6A5W192_9PLEO</name>
<feature type="compositionally biased region" description="Basic and acidic residues" evidence="1">
    <location>
        <begin position="84"/>
        <end position="100"/>
    </location>
</feature>
<feature type="region of interest" description="Disordered" evidence="1">
    <location>
        <begin position="1"/>
        <end position="114"/>
    </location>
</feature>
<evidence type="ECO:0000313" key="3">
    <source>
        <dbReference type="Proteomes" id="UP000799779"/>
    </source>
</evidence>
<evidence type="ECO:0000256" key="1">
    <source>
        <dbReference type="SAM" id="MobiDB-lite"/>
    </source>
</evidence>
<feature type="compositionally biased region" description="Gly residues" evidence="1">
    <location>
        <begin position="57"/>
        <end position="69"/>
    </location>
</feature>
<accession>A0A6A5W192</accession>
<reference evidence="2" key="1">
    <citation type="journal article" date="2020" name="Stud. Mycol.">
        <title>101 Dothideomycetes genomes: a test case for predicting lifestyles and emergence of pathogens.</title>
        <authorList>
            <person name="Haridas S."/>
            <person name="Albert R."/>
            <person name="Binder M."/>
            <person name="Bloem J."/>
            <person name="Labutti K."/>
            <person name="Salamov A."/>
            <person name="Andreopoulos B."/>
            <person name="Baker S."/>
            <person name="Barry K."/>
            <person name="Bills G."/>
            <person name="Bluhm B."/>
            <person name="Cannon C."/>
            <person name="Castanera R."/>
            <person name="Culley D."/>
            <person name="Daum C."/>
            <person name="Ezra D."/>
            <person name="Gonzalez J."/>
            <person name="Henrissat B."/>
            <person name="Kuo A."/>
            <person name="Liang C."/>
            <person name="Lipzen A."/>
            <person name="Lutzoni F."/>
            <person name="Magnuson J."/>
            <person name="Mondo S."/>
            <person name="Nolan M."/>
            <person name="Ohm R."/>
            <person name="Pangilinan J."/>
            <person name="Park H.-J."/>
            <person name="Ramirez L."/>
            <person name="Alfaro M."/>
            <person name="Sun H."/>
            <person name="Tritt A."/>
            <person name="Yoshinaga Y."/>
            <person name="Zwiers L.-H."/>
            <person name="Turgeon B."/>
            <person name="Goodwin S."/>
            <person name="Spatafora J."/>
            <person name="Crous P."/>
            <person name="Grigoriev I."/>
        </authorList>
    </citation>
    <scope>NUCLEOTIDE SEQUENCE</scope>
    <source>
        <strain evidence="2">CBS 123094</strain>
    </source>
</reference>
<proteinExistence type="predicted"/>
<dbReference type="EMBL" id="ML977648">
    <property type="protein sequence ID" value="KAF1994947.1"/>
    <property type="molecule type" value="Genomic_DNA"/>
</dbReference>
<sequence length="253" mass="28155">MAAQKQKAGAPSSSKASKKPKKARADQRAPGYETARELAGLTETESHGPFSIFADLGGFGGDTESGSEGGFMKTDSPGAIQTPERIEPRGNNTDKGKEEPSGNEESEDDEDAKEKFVARERHRGRQLVRRFEAHRLGIHFQSIKTPSYKCQSMIYEAFSNDPDEEIPYMGDRTFGIQQWFREIARGQPARLFMRSLDTLVTILSAMTGFWEMAISNSADLQFVVYWVTASHAIRHDRAVPLLGFEETIKSTAD</sequence>
<dbReference type="AlphaFoldDB" id="A0A6A5W192"/>